<evidence type="ECO:0000256" key="1">
    <source>
        <dbReference type="ARBA" id="ARBA00001946"/>
    </source>
</evidence>
<sequence>MVEKQIEHYLVHQIGLLNGLCFKFTSPSNAGVPDRLCLIYGYAFFVETKAPGEKPRELQKAIAKQIRKRGTKVYCLSSKEQVDDLIRSLSAGMLPQESRYDRI</sequence>
<feature type="domain" description="VRR-NUC" evidence="4">
    <location>
        <begin position="1"/>
        <end position="80"/>
    </location>
</feature>
<keyword evidence="6" id="KW-1185">Reference proteome</keyword>
<accession>A0ABU4WKI0</accession>
<dbReference type="Proteomes" id="UP001285244">
    <property type="component" value="Unassembled WGS sequence"/>
</dbReference>
<evidence type="ECO:0000259" key="4">
    <source>
        <dbReference type="SMART" id="SM00990"/>
    </source>
</evidence>
<proteinExistence type="predicted"/>
<organism evidence="5 6">
    <name type="scientific">Absicoccus intestinalis</name>
    <dbReference type="NCBI Taxonomy" id="2926319"/>
    <lineage>
        <taxon>Bacteria</taxon>
        <taxon>Bacillati</taxon>
        <taxon>Bacillota</taxon>
        <taxon>Erysipelotrichia</taxon>
        <taxon>Erysipelotrichales</taxon>
        <taxon>Erysipelotrichaceae</taxon>
        <taxon>Absicoccus</taxon>
    </lineage>
</organism>
<gene>
    <name evidence="5" type="ORF">MOZ64_01795</name>
</gene>
<evidence type="ECO:0000256" key="2">
    <source>
        <dbReference type="ARBA" id="ARBA00022722"/>
    </source>
</evidence>
<dbReference type="InterPro" id="IPR011856">
    <property type="entry name" value="tRNA_endonuc-like_dom_sf"/>
</dbReference>
<protein>
    <submittedName>
        <fullName evidence="5">VRR-NUC domain-containing protein</fullName>
    </submittedName>
</protein>
<dbReference type="EMBL" id="JALBUS010000002">
    <property type="protein sequence ID" value="MDX8416576.1"/>
    <property type="molecule type" value="Genomic_DNA"/>
</dbReference>
<reference evidence="5 6" key="1">
    <citation type="submission" date="2022-03" db="EMBL/GenBank/DDBJ databases">
        <title>Novel taxa within the pig intestine.</title>
        <authorList>
            <person name="Wylensek D."/>
            <person name="Bishof K."/>
            <person name="Afrizal A."/>
            <person name="Clavel T."/>
        </authorList>
    </citation>
    <scope>NUCLEOTIDE SEQUENCE [LARGE SCALE GENOMIC DNA]</scope>
    <source>
        <strain evidence="5 6">Cla-KB-P134</strain>
    </source>
</reference>
<dbReference type="SMART" id="SM00990">
    <property type="entry name" value="VRR_NUC"/>
    <property type="match status" value="1"/>
</dbReference>
<evidence type="ECO:0000313" key="5">
    <source>
        <dbReference type="EMBL" id="MDX8416576.1"/>
    </source>
</evidence>
<dbReference type="InterPro" id="IPR014883">
    <property type="entry name" value="VRR_NUC"/>
</dbReference>
<evidence type="ECO:0000313" key="6">
    <source>
        <dbReference type="Proteomes" id="UP001285244"/>
    </source>
</evidence>
<dbReference type="Gene3D" id="3.40.1350.10">
    <property type="match status" value="1"/>
</dbReference>
<keyword evidence="3" id="KW-0378">Hydrolase</keyword>
<comment type="caution">
    <text evidence="5">The sequence shown here is derived from an EMBL/GenBank/DDBJ whole genome shotgun (WGS) entry which is preliminary data.</text>
</comment>
<dbReference type="RefSeq" id="WP_320324912.1">
    <property type="nucleotide sequence ID" value="NZ_JALBUS010000002.1"/>
</dbReference>
<evidence type="ECO:0000256" key="3">
    <source>
        <dbReference type="ARBA" id="ARBA00022801"/>
    </source>
</evidence>
<keyword evidence="2" id="KW-0540">Nuclease</keyword>
<comment type="cofactor">
    <cofactor evidence="1">
        <name>Mg(2+)</name>
        <dbReference type="ChEBI" id="CHEBI:18420"/>
    </cofactor>
</comment>
<name>A0ABU4WKI0_9FIRM</name>